<comment type="similarity">
    <text evidence="1">Belongs to the troponin T family.</text>
</comment>
<sequence>MSLFLIELLTISTSNSKRNWGSNLNQQREYLAWCVMINRASGYHTILSHSSHPLLIPTRHYSPYCFYLLARSTLLPSCATLLCPTRKNNSGLCVPVSHHRILPPPRLTHPPHLARCLIRDSSNRESLPSRLYPTRSSSLAGRPQGAPISSRVTRDEQTIGLLERYGNGTRKTSVGESSTSQYFKQRRQQQLEPDCGPSSSVLGQRRQSLEAGPVGASPFSPFNRDQPSTSSSLFGRDGARQNVPDSQDLNQNEYMQRLMAAHNRVDDLLRSRGLSGEDERKYLRAWEEIPIIREERYRRVRTPSSSSDSGLSTDNDSDRSNAEAAQPPEPPAVDTSEYYAFEREEEDIQIVHNYVVKAKEKVFYSEKLENVDFKLDKKAKHEKASKSIHTPATPDSCRFSVTKAKDLNATNKKKKSTICDTRATFPSNTTEAVSITLPAAPTPKVLMEARQDLKKTPEKFIPKLKEAVSKCTKTLRAVHLKEDVLKLLDAPRPSLSISASFSVGDVRTLTKPTLPKRRKTYDDNVKVQQKNVLASLKRKKMDVIPSTAEISIQHCSFYNQLAKDNFAEKNVRLNLRMTERAPKNCCAFIVLPSPPRVIYARKDISIFSTRPPVRRTKTQEIPKPKIGRLNRAFTVELEKEEKETRKVNRLKIPEYFLQSNAEMFEDIMGVKNGLKRVPIIGGFLVQPKEKQSSQPQSTLRRAGAIRRKPTPIKEEPSAPYSDFCPPQTPSSPVPRIRIVSPIEPDPPPLPRRRPPPASSSKHLNLHGSLALSAKPRGAAKNYESKQHQQHLFAELSETDKILIERFTSQMHIPRPKAIIRALSPFNAIRALKSQFNKERCTSPPTRFINRRAPRVRSPTPAREMKPIRLNAAKIVKKQQPRRHWLDFQVDLKRVDFEKHKNRLKPRRRLMRWIPRWRRRGTDEEVEEVEEEEEVEADYAPSETGTTRSDRPKTKSFTEDEEGLTEGERAMAAARRRHEEDQHAKLQDYEERRRAEREKEEEELKKLKEKQERRKLEREQEEKEAEERRRAADDRRRQEEEERKAKTDADRRNREEEKNKRNQLGGFQTGQPGGRNFTVPKKASQNDKFGNIVQAKQEMGMTKEQQDDAKRAFLATIRKEIQNASEIPQSELKAKIKELHQRICKLEAEKYDLEKRHERQEYDMKELNERQRQVTRNSALKKGIDPAEVGNSRYPPKQLIASKFERQHVQAFSDRCALFTNYDRQVDRRNFRERRSVFDKRNAHPCFPGIPPPPALYEKIVLAVEEEVVADEDEEDLKCVKPIDLFQRLSETSSSKRNAQNPRDDILAYLNNPDRCPKYTEKEPTVTTSQPAFTPRRVSIPTAFLKQG</sequence>
<keyword evidence="2" id="KW-0175">Coiled coil</keyword>
<gene>
    <name evidence="4" type="ORF">L5515_018359</name>
</gene>
<accession>A0AAE9FJ52</accession>
<evidence type="ECO:0000313" key="4">
    <source>
        <dbReference type="EMBL" id="UMM42586.1"/>
    </source>
</evidence>
<feature type="region of interest" description="Disordered" evidence="3">
    <location>
        <begin position="126"/>
        <end position="249"/>
    </location>
</feature>
<dbReference type="EMBL" id="CP092625">
    <property type="protein sequence ID" value="UMM42586.1"/>
    <property type="molecule type" value="Genomic_DNA"/>
</dbReference>
<reference evidence="4 5" key="1">
    <citation type="submission" date="2022-04" db="EMBL/GenBank/DDBJ databases">
        <title>Chromosome-level reference genomes for two strains of Caenorhabditis briggsae: an improved platform for comparative genomics.</title>
        <authorList>
            <person name="Stevens L."/>
            <person name="Andersen E."/>
        </authorList>
    </citation>
    <scope>NUCLEOTIDE SEQUENCE [LARGE SCALE GENOMIC DNA]</scope>
    <source>
        <strain evidence="4">VX34</strain>
        <tissue evidence="4">Whole-organism</tissue>
    </source>
</reference>
<feature type="region of interest" description="Disordered" evidence="3">
    <location>
        <begin position="923"/>
        <end position="1086"/>
    </location>
</feature>
<feature type="compositionally biased region" description="Low complexity" evidence="3">
    <location>
        <begin position="304"/>
        <end position="314"/>
    </location>
</feature>
<feature type="compositionally biased region" description="Polar residues" evidence="3">
    <location>
        <begin position="1290"/>
        <end position="1300"/>
    </location>
</feature>
<dbReference type="PANTHER" id="PTHR11521">
    <property type="entry name" value="TROPONIN T"/>
    <property type="match status" value="1"/>
</dbReference>
<feature type="compositionally biased region" description="Basic and acidic residues" evidence="3">
    <location>
        <begin position="947"/>
        <end position="957"/>
    </location>
</feature>
<dbReference type="GO" id="GO:0005861">
    <property type="term" value="C:troponin complex"/>
    <property type="evidence" value="ECO:0007669"/>
    <property type="project" value="InterPro"/>
</dbReference>
<evidence type="ECO:0000313" key="5">
    <source>
        <dbReference type="Proteomes" id="UP000829354"/>
    </source>
</evidence>
<evidence type="ECO:0000256" key="3">
    <source>
        <dbReference type="SAM" id="MobiDB-lite"/>
    </source>
</evidence>
<keyword evidence="5" id="KW-1185">Reference proteome</keyword>
<feature type="compositionally biased region" description="Acidic residues" evidence="3">
    <location>
        <begin position="923"/>
        <end position="936"/>
    </location>
</feature>
<organism evidence="4 5">
    <name type="scientific">Caenorhabditis briggsae</name>
    <dbReference type="NCBI Taxonomy" id="6238"/>
    <lineage>
        <taxon>Eukaryota</taxon>
        <taxon>Metazoa</taxon>
        <taxon>Ecdysozoa</taxon>
        <taxon>Nematoda</taxon>
        <taxon>Chromadorea</taxon>
        <taxon>Rhabditida</taxon>
        <taxon>Rhabditina</taxon>
        <taxon>Rhabditomorpha</taxon>
        <taxon>Rhabditoidea</taxon>
        <taxon>Rhabditidae</taxon>
        <taxon>Peloderinae</taxon>
        <taxon>Caenorhabditis</taxon>
    </lineage>
</organism>
<feature type="compositionally biased region" description="Polar residues" evidence="3">
    <location>
        <begin position="223"/>
        <end position="233"/>
    </location>
</feature>
<feature type="region of interest" description="Disordered" evidence="3">
    <location>
        <begin position="688"/>
        <end position="763"/>
    </location>
</feature>
<feature type="region of interest" description="Disordered" evidence="3">
    <location>
        <begin position="300"/>
        <end position="334"/>
    </location>
</feature>
<evidence type="ECO:0000256" key="1">
    <source>
        <dbReference type="ARBA" id="ARBA00008330"/>
    </source>
</evidence>
<dbReference type="SUPFAM" id="SSF90250">
    <property type="entry name" value="Troponin coil-coiled subunits"/>
    <property type="match status" value="1"/>
</dbReference>
<dbReference type="InterPro" id="IPR027707">
    <property type="entry name" value="TNNT"/>
</dbReference>
<proteinExistence type="inferred from homology"/>
<dbReference type="Gene3D" id="1.20.5.350">
    <property type="match status" value="1"/>
</dbReference>
<feature type="compositionally biased region" description="Polar residues" evidence="3">
    <location>
        <begin position="169"/>
        <end position="206"/>
    </location>
</feature>
<dbReference type="Pfam" id="PF00992">
    <property type="entry name" value="Troponin"/>
    <property type="match status" value="1"/>
</dbReference>
<dbReference type="InterPro" id="IPR001978">
    <property type="entry name" value="Troponin"/>
</dbReference>
<protein>
    <recommendedName>
        <fullName evidence="6">Protein CBR-TNT-3</fullName>
    </recommendedName>
</protein>
<feature type="region of interest" description="Disordered" evidence="3">
    <location>
        <begin position="1290"/>
        <end position="1309"/>
    </location>
</feature>
<dbReference type="InterPro" id="IPR038077">
    <property type="entry name" value="Troponin_sf"/>
</dbReference>
<evidence type="ECO:0000256" key="2">
    <source>
        <dbReference type="SAM" id="Coils"/>
    </source>
</evidence>
<dbReference type="PANTHER" id="PTHR11521:SF24">
    <property type="entry name" value="TROPONIN T"/>
    <property type="match status" value="1"/>
</dbReference>
<dbReference type="Proteomes" id="UP000829354">
    <property type="component" value="Chromosome X"/>
</dbReference>
<feature type="compositionally biased region" description="Basic and acidic residues" evidence="3">
    <location>
        <begin position="976"/>
        <end position="1059"/>
    </location>
</feature>
<dbReference type="GO" id="GO:0006937">
    <property type="term" value="P:regulation of muscle contraction"/>
    <property type="evidence" value="ECO:0007669"/>
    <property type="project" value="InterPro"/>
</dbReference>
<feature type="coiled-coil region" evidence="2">
    <location>
        <begin position="1149"/>
        <end position="1176"/>
    </location>
</feature>
<evidence type="ECO:0008006" key="6">
    <source>
        <dbReference type="Google" id="ProtNLM"/>
    </source>
</evidence>
<name>A0AAE9FJ52_CAEBR</name>
<dbReference type="FunFam" id="1.20.5.350:FF:000006">
    <property type="entry name" value="TropoNin T"/>
    <property type="match status" value="1"/>
</dbReference>